<proteinExistence type="predicted"/>
<dbReference type="Pfam" id="PF13510">
    <property type="entry name" value="Fer2_4"/>
    <property type="match status" value="1"/>
</dbReference>
<protein>
    <submittedName>
        <fullName evidence="3">FAD-dependent pyridine nucleotide-disulphide oxidoreductase</fullName>
    </submittedName>
</protein>
<organism evidence="3 4">
    <name type="scientific">Anaeromyxobacter dehalogenans (strain ATCC BAA-258 / DSM 21875 / 2CP-1)</name>
    <dbReference type="NCBI Taxonomy" id="455488"/>
    <lineage>
        <taxon>Bacteria</taxon>
        <taxon>Pseudomonadati</taxon>
        <taxon>Myxococcota</taxon>
        <taxon>Myxococcia</taxon>
        <taxon>Myxococcales</taxon>
        <taxon>Cystobacterineae</taxon>
        <taxon>Anaeromyxobacteraceae</taxon>
        <taxon>Anaeromyxobacter</taxon>
    </lineage>
</organism>
<dbReference type="PANTHER" id="PTHR42949:SF3">
    <property type="entry name" value="ANAEROBIC GLYCEROL-3-PHOSPHATE DEHYDROGENASE SUBUNIT B"/>
    <property type="match status" value="1"/>
</dbReference>
<sequence length="429" mass="43124">MPRLPDFPADCTITFDGRAVPARRGESIASALLADGRPLLARSAKYHRPRGPFCLAGSCGSCLVRVDGLPDQRACRTACADGLTVETQNALPDAAHDLLGVIDRAFPHGLDHHHLATWNPLANRAAVAFSRQLAGLGKLPGPERAAGPLPPAPREEAFDALVVGAGPAGLAAAEALAGAGRRVLLADAEPAPGGRLRCRLELPGDPPLAWASAAAARVAAAGGEVASATTVLGLWRDGGAPLAALAPASGALRLVRPAAILICAGGHPQPPGLEDDDRPGVVAGRGLARALAEHGVVPGRRAVVLGGGPEPEALAARLAAAGVEVERVEAAEGRVLGRARVRGLALADGRRVRCDVLAVATPPAPATELARSMGAPVALDPALGAFALQVDGRGHTGVPGLLAAGEVTGAMDAARAAEAGRRAGEAARG</sequence>
<dbReference type="PRINTS" id="PR00411">
    <property type="entry name" value="PNDRDTASEI"/>
</dbReference>
<reference evidence="3" key="1">
    <citation type="submission" date="2009-01" db="EMBL/GenBank/DDBJ databases">
        <title>Complete sequence of Anaeromyxobacter dehalogenans 2CP-1.</title>
        <authorList>
            <consortium name="US DOE Joint Genome Institute"/>
            <person name="Lucas S."/>
            <person name="Copeland A."/>
            <person name="Lapidus A."/>
            <person name="Glavina del Rio T."/>
            <person name="Dalin E."/>
            <person name="Tice H."/>
            <person name="Bruce D."/>
            <person name="Goodwin L."/>
            <person name="Pitluck S."/>
            <person name="Saunders E."/>
            <person name="Brettin T."/>
            <person name="Detter J.C."/>
            <person name="Han C."/>
            <person name="Larimer F."/>
            <person name="Land M."/>
            <person name="Hauser L."/>
            <person name="Kyrpides N."/>
            <person name="Ovchinnikova G."/>
            <person name="Beliaev A.S."/>
            <person name="Richardson P."/>
        </authorList>
    </citation>
    <scope>NUCLEOTIDE SEQUENCE</scope>
    <source>
        <strain evidence="3">2CP-1</strain>
    </source>
</reference>
<gene>
    <name evidence="3" type="ordered locus">A2cp1_1476</name>
</gene>
<evidence type="ECO:0000256" key="1">
    <source>
        <dbReference type="ARBA" id="ARBA00023002"/>
    </source>
</evidence>
<dbReference type="InterPro" id="IPR036188">
    <property type="entry name" value="FAD/NAD-bd_sf"/>
</dbReference>
<keyword evidence="4" id="KW-1185">Reference proteome</keyword>
<dbReference type="HOGENOM" id="CLU_030705_2_0_7"/>
<name>B8JHB8_ANAD2</name>
<dbReference type="InterPro" id="IPR036010">
    <property type="entry name" value="2Fe-2S_ferredoxin-like_sf"/>
</dbReference>
<dbReference type="Gene3D" id="3.10.20.440">
    <property type="entry name" value="2Fe-2S iron-sulphur cluster binding domain, sarcosine oxidase, alpha subunit, N-terminal domain"/>
    <property type="match status" value="1"/>
</dbReference>
<evidence type="ECO:0000259" key="2">
    <source>
        <dbReference type="Pfam" id="PF07992"/>
    </source>
</evidence>
<dbReference type="InterPro" id="IPR001041">
    <property type="entry name" value="2Fe-2S_ferredoxin-type"/>
</dbReference>
<dbReference type="GO" id="GO:0051537">
    <property type="term" value="F:2 iron, 2 sulfur cluster binding"/>
    <property type="evidence" value="ECO:0007669"/>
    <property type="project" value="InterPro"/>
</dbReference>
<accession>B8JHB8</accession>
<keyword evidence="1" id="KW-0560">Oxidoreductase</keyword>
<dbReference type="GO" id="GO:0016491">
    <property type="term" value="F:oxidoreductase activity"/>
    <property type="evidence" value="ECO:0007669"/>
    <property type="project" value="UniProtKB-KW"/>
</dbReference>
<dbReference type="InterPro" id="IPR023753">
    <property type="entry name" value="FAD/NAD-binding_dom"/>
</dbReference>
<evidence type="ECO:0000313" key="3">
    <source>
        <dbReference type="EMBL" id="ACL64820.1"/>
    </source>
</evidence>
<dbReference type="RefSeq" id="WP_012632761.1">
    <property type="nucleotide sequence ID" value="NC_011891.1"/>
</dbReference>
<dbReference type="CDD" id="cd00207">
    <property type="entry name" value="fer2"/>
    <property type="match status" value="1"/>
</dbReference>
<dbReference type="EMBL" id="CP001359">
    <property type="protein sequence ID" value="ACL64820.1"/>
    <property type="molecule type" value="Genomic_DNA"/>
</dbReference>
<dbReference type="PANTHER" id="PTHR42949">
    <property type="entry name" value="ANAEROBIC GLYCEROL-3-PHOSPHATE DEHYDROGENASE SUBUNIT B"/>
    <property type="match status" value="1"/>
</dbReference>
<dbReference type="SUPFAM" id="SSF54292">
    <property type="entry name" value="2Fe-2S ferredoxin-like"/>
    <property type="match status" value="1"/>
</dbReference>
<dbReference type="PRINTS" id="PR00368">
    <property type="entry name" value="FADPNR"/>
</dbReference>
<dbReference type="Proteomes" id="UP000007089">
    <property type="component" value="Chromosome"/>
</dbReference>
<dbReference type="Pfam" id="PF07992">
    <property type="entry name" value="Pyr_redox_2"/>
    <property type="match status" value="1"/>
</dbReference>
<dbReference type="Gene3D" id="3.50.50.60">
    <property type="entry name" value="FAD/NAD(P)-binding domain"/>
    <property type="match status" value="3"/>
</dbReference>
<evidence type="ECO:0000313" key="4">
    <source>
        <dbReference type="Proteomes" id="UP000007089"/>
    </source>
</evidence>
<dbReference type="AlphaFoldDB" id="B8JHB8"/>
<dbReference type="InterPro" id="IPR006058">
    <property type="entry name" value="2Fe2S_fd_BS"/>
</dbReference>
<feature type="domain" description="FAD/NAD(P)-binding" evidence="2">
    <location>
        <begin position="159"/>
        <end position="332"/>
    </location>
</feature>
<dbReference type="PROSITE" id="PS00197">
    <property type="entry name" value="2FE2S_FER_1"/>
    <property type="match status" value="1"/>
</dbReference>
<dbReference type="KEGG" id="acp:A2cp1_1476"/>
<dbReference type="InterPro" id="IPR042204">
    <property type="entry name" value="2Fe-2S-bd_N"/>
</dbReference>
<dbReference type="InterPro" id="IPR051691">
    <property type="entry name" value="Metab_Enz_Cyan_OpOx_G3PDH"/>
</dbReference>
<dbReference type="SUPFAM" id="SSF51905">
    <property type="entry name" value="FAD/NAD(P)-binding domain"/>
    <property type="match status" value="1"/>
</dbReference>